<gene>
    <name evidence="2" type="ORF">HELGO_WM31925</name>
</gene>
<organism evidence="2">
    <name type="scientific">uncultured Aureispira sp</name>
    <dbReference type="NCBI Taxonomy" id="1331704"/>
    <lineage>
        <taxon>Bacteria</taxon>
        <taxon>Pseudomonadati</taxon>
        <taxon>Bacteroidota</taxon>
        <taxon>Saprospiria</taxon>
        <taxon>Saprospirales</taxon>
        <taxon>Saprospiraceae</taxon>
        <taxon>Aureispira</taxon>
        <taxon>environmental samples</taxon>
    </lineage>
</organism>
<evidence type="ECO:0000256" key="1">
    <source>
        <dbReference type="SAM" id="SignalP"/>
    </source>
</evidence>
<feature type="signal peptide" evidence="1">
    <location>
        <begin position="1"/>
        <end position="20"/>
    </location>
</feature>
<accession>A0A6S6SHG3</accession>
<dbReference type="EMBL" id="CACVAQ010000075">
    <property type="protein sequence ID" value="CAA6802375.1"/>
    <property type="molecule type" value="Genomic_DNA"/>
</dbReference>
<reference evidence="2" key="1">
    <citation type="submission" date="2020-01" db="EMBL/GenBank/DDBJ databases">
        <authorList>
            <person name="Meier V. D."/>
            <person name="Meier V D."/>
        </authorList>
    </citation>
    <scope>NUCLEOTIDE SEQUENCE</scope>
    <source>
        <strain evidence="2">HLG_WM_MAG_10</strain>
    </source>
</reference>
<feature type="chain" id="PRO_5027881022" evidence="1">
    <location>
        <begin position="21"/>
        <end position="138"/>
    </location>
</feature>
<dbReference type="AlphaFoldDB" id="A0A6S6SHG3"/>
<keyword evidence="1" id="KW-0732">Signal</keyword>
<evidence type="ECO:0000313" key="2">
    <source>
        <dbReference type="EMBL" id="CAA6802375.1"/>
    </source>
</evidence>
<name>A0A6S6SHG3_9BACT</name>
<sequence length="138" mass="15506">MKYLPLTILFILGCSFGAYAQVQKNIVKSFQYNGAQVVTLAVTGNVEIEEWDEEIVRLVTTIDAVNFNEPTLKALTEAGRYTSISKDVDGAMILTMLKAQKELKIRGTIIEEKYTFKIFVPRGVTVEQVQHKDIASLF</sequence>
<protein>
    <submittedName>
        <fullName evidence="2">Uncharacterized protein</fullName>
    </submittedName>
</protein>
<proteinExistence type="predicted"/>